<proteinExistence type="predicted"/>
<gene>
    <name evidence="2" type="ORF">ABUL08_06890</name>
    <name evidence="1" type="ORF">VK199_06845</name>
</gene>
<dbReference type="SUPFAM" id="SSF47203">
    <property type="entry name" value="Acyl-CoA dehydrogenase C-terminal domain-like"/>
    <property type="match status" value="1"/>
</dbReference>
<protein>
    <recommendedName>
        <fullName evidence="3">Acyl-CoA dehydrogenase</fullName>
    </recommendedName>
</protein>
<dbReference type="Gene3D" id="1.20.140.10">
    <property type="entry name" value="Butyryl-CoA Dehydrogenase, subunit A, domain 3"/>
    <property type="match status" value="1"/>
</dbReference>
<dbReference type="AlphaFoldDB" id="A0AAU7MC91"/>
<evidence type="ECO:0000313" key="1">
    <source>
        <dbReference type="EMBL" id="XBP95103.1"/>
    </source>
</evidence>
<reference evidence="1" key="1">
    <citation type="submission" date="2024-01" db="EMBL/GenBank/DDBJ databases">
        <title>The genome sequence of Micromonospora mangrovi CCTCC AA 2012012.</title>
        <authorList>
            <person name="Gao J."/>
        </authorList>
    </citation>
    <scope>NUCLEOTIDE SEQUENCE</scope>
    <source>
        <strain evidence="1">CCTCC AA 2012012</strain>
    </source>
</reference>
<dbReference type="InterPro" id="IPR036250">
    <property type="entry name" value="AcylCo_DH-like_C"/>
</dbReference>
<evidence type="ECO:0008006" key="3">
    <source>
        <dbReference type="Google" id="ProtNLM"/>
    </source>
</evidence>
<organism evidence="1">
    <name type="scientific">Micromonospora sp. CCTCC AA 2012012</name>
    <dbReference type="NCBI Taxonomy" id="3111921"/>
    <lineage>
        <taxon>Bacteria</taxon>
        <taxon>Bacillati</taxon>
        <taxon>Actinomycetota</taxon>
        <taxon>Actinomycetes</taxon>
        <taxon>Micromonosporales</taxon>
        <taxon>Micromonosporaceae</taxon>
        <taxon>Micromonospora</taxon>
    </lineage>
</organism>
<dbReference type="EMBL" id="CP157762">
    <property type="protein sequence ID" value="XBP95103.1"/>
    <property type="molecule type" value="Genomic_DNA"/>
</dbReference>
<accession>A0AAU7MC91</accession>
<evidence type="ECO:0000313" key="2">
    <source>
        <dbReference type="EMBL" id="XCH75806.1"/>
    </source>
</evidence>
<reference evidence="2" key="2">
    <citation type="submission" date="2024-06" db="EMBL/GenBank/DDBJ databases">
        <title>Micromonospora mangrovi CCTCC AA 2012012 genome sequences.</title>
        <authorList>
            <person name="Gao J."/>
        </authorList>
    </citation>
    <scope>NUCLEOTIDE SEQUENCE</scope>
    <source>
        <strain evidence="2">CCTCC AA 2012012</strain>
    </source>
</reference>
<dbReference type="RefSeq" id="WP_350935597.1">
    <property type="nucleotide sequence ID" value="NZ_CP157762.1"/>
</dbReference>
<dbReference type="GO" id="GO:0016627">
    <property type="term" value="F:oxidoreductase activity, acting on the CH-CH group of donors"/>
    <property type="evidence" value="ECO:0007669"/>
    <property type="project" value="InterPro"/>
</dbReference>
<sequence>MTVTVEAPARTVDPRRHRLLAYTDGPVAALTALHAATSPDLLPVGAGGHSLLPAAVDARCDRHATPAGPRECHGETHPVLDRIVVGADELVARRVTGGGPDPATGPAWTTGIAWIRLGLAERLLTAAVTHLRGRAVGGVTTLNLPMVRAMVADTAAGIAEARALLDTVDDGTGLRRAHLALDEAGRCCLHLFGASGFLAGGPGGEVRVSELLADTYPPPTELEAP</sequence>
<dbReference type="EMBL" id="CP159342">
    <property type="protein sequence ID" value="XCH75806.1"/>
    <property type="molecule type" value="Genomic_DNA"/>
</dbReference>
<name>A0AAU7MC91_9ACTN</name>